<keyword evidence="8" id="KW-1185">Reference proteome</keyword>
<evidence type="ECO:0000256" key="4">
    <source>
        <dbReference type="ARBA" id="ARBA00022840"/>
    </source>
</evidence>
<sequence>MKLQPLADDDPNHIGRYRLHGVLGSGGMGRVLLGMGPDGRFVAIKQVHAHLLDEPEYRSRFRREVAATAQVSGAFTAPVLDFDVDCPIPWLASVFVAGLPLDKAVTRYGPLPVPAVRVLAVGLASALEAIHRTGVIHRDLKPANVMLAADGPRVIDFGIAQPTEITSELTEAGSVLGSPAYMSPEQALSQQITPASDIFSLGSLLAMAAIGASPFQAPSLAYTLFNIAHAEPELERVPPELRTLIAACLHKDPQSRPTPTQLLDYLGHSGSQGRPWPGAVHDELDRLARQLTEIASDPEATQVIPASGRQRATARSAPPVENRRRSTIVLTALSGLVVAMVAATVGWAGRTVEAEAPDMLTRFREADTCRWVQQALGSDLPQQVAAGWPVNVTEWSWQPTSTWGCGAQDGQRTLWVEPAMSLDLAEFEPTGAAIDGKPVMAFDGQGFCRRSLQLGTAGQGWGMRTTSSEADNCTLVEFVLTRMMEVIDAIPRNQNADRSLAGVDPCTLLSPDDLNPLIGPLPTSPASVDVHSCLWSGRSDISVKLRQYDPEDMSGQSVDLGDGLSVVAPSQESSYGCTRIYAYREIGGRTEILEVHASGGYKETEISCAAAESAIRLAVGNLPA</sequence>
<dbReference type="CDD" id="cd14014">
    <property type="entry name" value="STKc_PknB_like"/>
    <property type="match status" value="1"/>
</dbReference>
<evidence type="ECO:0000313" key="8">
    <source>
        <dbReference type="Proteomes" id="UP000255467"/>
    </source>
</evidence>
<evidence type="ECO:0000256" key="2">
    <source>
        <dbReference type="ARBA" id="ARBA00022741"/>
    </source>
</evidence>
<evidence type="ECO:0000256" key="5">
    <source>
        <dbReference type="PROSITE-ProRule" id="PRU10141"/>
    </source>
</evidence>
<dbReference type="GO" id="GO:0005524">
    <property type="term" value="F:ATP binding"/>
    <property type="evidence" value="ECO:0007669"/>
    <property type="project" value="UniProtKB-UniRule"/>
</dbReference>
<accession>A0A378YHM6</accession>
<dbReference type="Proteomes" id="UP000255467">
    <property type="component" value="Unassembled WGS sequence"/>
</dbReference>
<dbReference type="InterPro" id="IPR008271">
    <property type="entry name" value="Ser/Thr_kinase_AS"/>
</dbReference>
<dbReference type="GO" id="GO:0004674">
    <property type="term" value="F:protein serine/threonine kinase activity"/>
    <property type="evidence" value="ECO:0007669"/>
    <property type="project" value="UniProtKB-EC"/>
</dbReference>
<dbReference type="PANTHER" id="PTHR43289:SF34">
    <property type="entry name" value="SERINE_THREONINE-PROTEIN KINASE YBDM-RELATED"/>
    <property type="match status" value="1"/>
</dbReference>
<dbReference type="SMART" id="SM00220">
    <property type="entry name" value="S_TKc"/>
    <property type="match status" value="1"/>
</dbReference>
<dbReference type="OrthoDB" id="9762169at2"/>
<evidence type="ECO:0000313" key="7">
    <source>
        <dbReference type="EMBL" id="SUA76654.1"/>
    </source>
</evidence>
<dbReference type="Pfam" id="PF00069">
    <property type="entry name" value="Pkinase"/>
    <property type="match status" value="1"/>
</dbReference>
<evidence type="ECO:0000256" key="3">
    <source>
        <dbReference type="ARBA" id="ARBA00022777"/>
    </source>
</evidence>
<dbReference type="InterPro" id="IPR000719">
    <property type="entry name" value="Prot_kinase_dom"/>
</dbReference>
<dbReference type="EC" id="2.7.11.1" evidence="7"/>
<dbReference type="STRING" id="1406858.GCA_000710895_07281"/>
<organism evidence="7 8">
    <name type="scientific">Nocardia otitidiscaviarum</name>
    <dbReference type="NCBI Taxonomy" id="1823"/>
    <lineage>
        <taxon>Bacteria</taxon>
        <taxon>Bacillati</taxon>
        <taxon>Actinomycetota</taxon>
        <taxon>Actinomycetes</taxon>
        <taxon>Mycobacteriales</taxon>
        <taxon>Nocardiaceae</taxon>
        <taxon>Nocardia</taxon>
    </lineage>
</organism>
<dbReference type="Gene3D" id="3.30.200.20">
    <property type="entry name" value="Phosphorylase Kinase, domain 1"/>
    <property type="match status" value="1"/>
</dbReference>
<dbReference type="InterPro" id="IPR017441">
    <property type="entry name" value="Protein_kinase_ATP_BS"/>
</dbReference>
<keyword evidence="1 7" id="KW-0808">Transferase</keyword>
<dbReference type="Gene3D" id="1.10.510.10">
    <property type="entry name" value="Transferase(Phosphotransferase) domain 1"/>
    <property type="match status" value="1"/>
</dbReference>
<reference evidence="7 8" key="1">
    <citation type="submission" date="2018-06" db="EMBL/GenBank/DDBJ databases">
        <authorList>
            <consortium name="Pathogen Informatics"/>
            <person name="Doyle S."/>
        </authorList>
    </citation>
    <scope>NUCLEOTIDE SEQUENCE [LARGE SCALE GENOMIC DNA]</scope>
    <source>
        <strain evidence="7 8">NCTC1934</strain>
    </source>
</reference>
<dbReference type="PROSITE" id="PS00108">
    <property type="entry name" value="PROTEIN_KINASE_ST"/>
    <property type="match status" value="1"/>
</dbReference>
<keyword evidence="4 5" id="KW-0067">ATP-binding</keyword>
<protein>
    <submittedName>
        <fullName evidence="7">Serine/threonine-protein kinase AfsK</fullName>
        <ecNumber evidence="7">2.7.11.1</ecNumber>
    </submittedName>
</protein>
<feature type="domain" description="Protein kinase" evidence="6">
    <location>
        <begin position="17"/>
        <end position="271"/>
    </location>
</feature>
<dbReference type="PROSITE" id="PS00107">
    <property type="entry name" value="PROTEIN_KINASE_ATP"/>
    <property type="match status" value="1"/>
</dbReference>
<dbReference type="InterPro" id="IPR011009">
    <property type="entry name" value="Kinase-like_dom_sf"/>
</dbReference>
<proteinExistence type="predicted"/>
<dbReference type="SUPFAM" id="SSF56112">
    <property type="entry name" value="Protein kinase-like (PK-like)"/>
    <property type="match status" value="1"/>
</dbReference>
<gene>
    <name evidence="7" type="primary">afsK_2</name>
    <name evidence="7" type="ORF">NCTC1934_02647</name>
</gene>
<dbReference type="EMBL" id="UGRY01000002">
    <property type="protein sequence ID" value="SUA76654.1"/>
    <property type="molecule type" value="Genomic_DNA"/>
</dbReference>
<feature type="binding site" evidence="5">
    <location>
        <position position="45"/>
    </location>
    <ligand>
        <name>ATP</name>
        <dbReference type="ChEBI" id="CHEBI:30616"/>
    </ligand>
</feature>
<name>A0A378YHM6_9NOCA</name>
<evidence type="ECO:0000259" key="6">
    <source>
        <dbReference type="PROSITE" id="PS50011"/>
    </source>
</evidence>
<dbReference type="PANTHER" id="PTHR43289">
    <property type="entry name" value="MITOGEN-ACTIVATED PROTEIN KINASE KINASE KINASE 20-RELATED"/>
    <property type="match status" value="1"/>
</dbReference>
<dbReference type="AlphaFoldDB" id="A0A378YHM6"/>
<keyword evidence="2 5" id="KW-0547">Nucleotide-binding</keyword>
<dbReference type="RefSeq" id="WP_051036888.1">
    <property type="nucleotide sequence ID" value="NZ_UGRY01000002.1"/>
</dbReference>
<keyword evidence="3 7" id="KW-0418">Kinase</keyword>
<dbReference type="PROSITE" id="PS50011">
    <property type="entry name" value="PROTEIN_KINASE_DOM"/>
    <property type="match status" value="1"/>
</dbReference>
<evidence type="ECO:0000256" key="1">
    <source>
        <dbReference type="ARBA" id="ARBA00022679"/>
    </source>
</evidence>